<feature type="transmembrane region" description="Helical" evidence="8">
    <location>
        <begin position="245"/>
        <end position="264"/>
    </location>
</feature>
<evidence type="ECO:0000313" key="9">
    <source>
        <dbReference type="EMBL" id="QGU95544.1"/>
    </source>
</evidence>
<dbReference type="PANTHER" id="PTHR21716:SF53">
    <property type="entry name" value="PERMEASE PERM-RELATED"/>
    <property type="match status" value="1"/>
</dbReference>
<keyword evidence="4" id="KW-1003">Cell membrane</keyword>
<reference evidence="9 10" key="1">
    <citation type="submission" date="2019-12" db="EMBL/GenBank/DDBJ databases">
        <title>Genome sequenceing of Clostridium bovifaecis.</title>
        <authorList>
            <person name="Yao Y."/>
        </authorList>
    </citation>
    <scope>NUCLEOTIDE SEQUENCE [LARGE SCALE GENOMIC DNA]</scope>
    <source>
        <strain evidence="9 10">BXX</strain>
    </source>
</reference>
<dbReference type="Proteomes" id="UP000422764">
    <property type="component" value="Chromosome"/>
</dbReference>
<evidence type="ECO:0000256" key="4">
    <source>
        <dbReference type="ARBA" id="ARBA00022475"/>
    </source>
</evidence>
<gene>
    <name evidence="9" type="ORF">GOM49_10980</name>
</gene>
<dbReference type="PANTHER" id="PTHR21716">
    <property type="entry name" value="TRANSMEMBRANE PROTEIN"/>
    <property type="match status" value="1"/>
</dbReference>
<evidence type="ECO:0000256" key="6">
    <source>
        <dbReference type="ARBA" id="ARBA00022989"/>
    </source>
</evidence>
<comment type="subcellular location">
    <subcellularLocation>
        <location evidence="1">Cell membrane</location>
        <topology evidence="1">Multi-pass membrane protein</topology>
    </subcellularLocation>
</comment>
<keyword evidence="7 8" id="KW-0472">Membrane</keyword>
<feature type="transmembrane region" description="Helical" evidence="8">
    <location>
        <begin position="69"/>
        <end position="96"/>
    </location>
</feature>
<keyword evidence="5 8" id="KW-0812">Transmembrane</keyword>
<dbReference type="EMBL" id="CP046522">
    <property type="protein sequence ID" value="QGU95544.1"/>
    <property type="molecule type" value="Genomic_DNA"/>
</dbReference>
<name>A0A6I6F2X5_9CLOT</name>
<keyword evidence="10" id="KW-1185">Reference proteome</keyword>
<evidence type="ECO:0000256" key="3">
    <source>
        <dbReference type="ARBA" id="ARBA00022448"/>
    </source>
</evidence>
<evidence type="ECO:0000256" key="2">
    <source>
        <dbReference type="ARBA" id="ARBA00009773"/>
    </source>
</evidence>
<keyword evidence="6 8" id="KW-1133">Transmembrane helix</keyword>
<protein>
    <submittedName>
        <fullName evidence="9">AI-2E family transporter</fullName>
    </submittedName>
</protein>
<accession>A0A6I6F2X5</accession>
<feature type="transmembrane region" description="Helical" evidence="8">
    <location>
        <begin position="271"/>
        <end position="294"/>
    </location>
</feature>
<feature type="transmembrane region" description="Helical" evidence="8">
    <location>
        <begin position="12"/>
        <end position="33"/>
    </location>
</feature>
<evidence type="ECO:0000313" key="10">
    <source>
        <dbReference type="Proteomes" id="UP000422764"/>
    </source>
</evidence>
<dbReference type="GO" id="GO:0055085">
    <property type="term" value="P:transmembrane transport"/>
    <property type="evidence" value="ECO:0007669"/>
    <property type="project" value="TreeGrafter"/>
</dbReference>
<sequence>MHMPFNSRFYRYSVGTILILTIVYLLGKVSYLLTPFKVILNALFISIIVGLLLYYIFRPLVRVLANKKHININIAILTVFLFLGLILTIVAVYGGATIKEQFTSFFSNIPSQLRSARQGTGGIIENKFTNYISIANIEQKLIETSEKLFKSILVNTGGVISAIANIGSQIILIPFVLFYLLKDDKKFFKSFLEIVPRDYRNNVKILLKDVDETLSIYITGQLIVSLVIGILMYIGYKIIGISNPLVLATISMVTSIIPMLGTFIGILPAIFVALTMGLPMVVKVLIVLTVVQQLEGNFVSPYVIGNRLKIHPLAVVFVIIISISLFGFVGGFLAIPTYAVLKVLVKDIIKIYK</sequence>
<feature type="transmembrane region" description="Helical" evidence="8">
    <location>
        <begin position="214"/>
        <end position="239"/>
    </location>
</feature>
<dbReference type="InterPro" id="IPR002549">
    <property type="entry name" value="AI-2E-like"/>
</dbReference>
<comment type="similarity">
    <text evidence="2">Belongs to the autoinducer-2 exporter (AI-2E) (TC 2.A.86) family.</text>
</comment>
<organism evidence="9 10">
    <name type="scientific">Clostridium bovifaecis</name>
    <dbReference type="NCBI Taxonomy" id="2184719"/>
    <lineage>
        <taxon>Bacteria</taxon>
        <taxon>Bacillati</taxon>
        <taxon>Bacillota</taxon>
        <taxon>Clostridia</taxon>
        <taxon>Eubacteriales</taxon>
        <taxon>Clostridiaceae</taxon>
        <taxon>Clostridium</taxon>
    </lineage>
</organism>
<proteinExistence type="inferred from homology"/>
<dbReference type="Pfam" id="PF01594">
    <property type="entry name" value="AI-2E_transport"/>
    <property type="match status" value="1"/>
</dbReference>
<feature type="transmembrane region" description="Helical" evidence="8">
    <location>
        <begin position="39"/>
        <end position="57"/>
    </location>
</feature>
<dbReference type="GO" id="GO:0005886">
    <property type="term" value="C:plasma membrane"/>
    <property type="evidence" value="ECO:0007669"/>
    <property type="project" value="UniProtKB-SubCell"/>
</dbReference>
<keyword evidence="3" id="KW-0813">Transport</keyword>
<feature type="transmembrane region" description="Helical" evidence="8">
    <location>
        <begin position="159"/>
        <end position="181"/>
    </location>
</feature>
<evidence type="ECO:0000256" key="7">
    <source>
        <dbReference type="ARBA" id="ARBA00023136"/>
    </source>
</evidence>
<feature type="transmembrane region" description="Helical" evidence="8">
    <location>
        <begin position="314"/>
        <end position="341"/>
    </location>
</feature>
<evidence type="ECO:0000256" key="8">
    <source>
        <dbReference type="SAM" id="Phobius"/>
    </source>
</evidence>
<evidence type="ECO:0000256" key="1">
    <source>
        <dbReference type="ARBA" id="ARBA00004651"/>
    </source>
</evidence>
<dbReference type="AlphaFoldDB" id="A0A6I6F2X5"/>
<evidence type="ECO:0000256" key="5">
    <source>
        <dbReference type="ARBA" id="ARBA00022692"/>
    </source>
</evidence>